<feature type="region of interest" description="Disordered" evidence="2">
    <location>
        <begin position="1"/>
        <end position="179"/>
    </location>
</feature>
<feature type="compositionally biased region" description="Basic and acidic residues" evidence="2">
    <location>
        <begin position="141"/>
        <end position="156"/>
    </location>
</feature>
<proteinExistence type="predicted"/>
<name>A0AAE9W7X9_9SCHI</name>
<dbReference type="AlphaFoldDB" id="A0AAE9W7X9"/>
<dbReference type="Pfam" id="PF20994">
    <property type="entry name" value="CENPU"/>
    <property type="match status" value="1"/>
</dbReference>
<evidence type="ECO:0000256" key="2">
    <source>
        <dbReference type="SAM" id="MobiDB-lite"/>
    </source>
</evidence>
<feature type="compositionally biased region" description="Basic and acidic residues" evidence="2">
    <location>
        <begin position="17"/>
        <end position="28"/>
    </location>
</feature>
<dbReference type="InterPro" id="IPR048743">
    <property type="entry name" value="AME1"/>
</dbReference>
<protein>
    <submittedName>
        <fullName evidence="4">CENP-U-like protein Mis17</fullName>
    </submittedName>
</protein>
<evidence type="ECO:0000313" key="5">
    <source>
        <dbReference type="Proteomes" id="UP001212411"/>
    </source>
</evidence>
<reference evidence="4 5" key="1">
    <citation type="journal article" date="2023" name="G3 (Bethesda)">
        <title>A high-quality reference genome for the fission yeast Schizosaccharomyces osmophilus.</title>
        <authorList>
            <person name="Jia G.S."/>
            <person name="Zhang W.C."/>
            <person name="Liang Y."/>
            <person name="Liu X.H."/>
            <person name="Rhind N."/>
            <person name="Pidoux A."/>
            <person name="Brysch-Herzberg M."/>
            <person name="Du L.L."/>
        </authorList>
    </citation>
    <scope>NUCLEOTIDE SEQUENCE [LARGE SCALE GENOMIC DNA]</scope>
    <source>
        <strain evidence="4 5">CBS 15793</strain>
    </source>
</reference>
<gene>
    <name evidence="4" type="primary">mis17</name>
    <name evidence="4" type="ORF">SOMG_01011</name>
</gene>
<dbReference type="EMBL" id="CP115611">
    <property type="protein sequence ID" value="WBW71430.1"/>
    <property type="molecule type" value="Genomic_DNA"/>
</dbReference>
<evidence type="ECO:0000259" key="3">
    <source>
        <dbReference type="Pfam" id="PF20994"/>
    </source>
</evidence>
<feature type="domain" description="Inner kinetochore subunit AME1" evidence="3">
    <location>
        <begin position="262"/>
        <end position="440"/>
    </location>
</feature>
<dbReference type="KEGG" id="som:SOMG_01011"/>
<feature type="coiled-coil region" evidence="1">
    <location>
        <begin position="337"/>
        <end position="371"/>
    </location>
</feature>
<accession>A0AAE9W7X9</accession>
<feature type="compositionally biased region" description="Polar residues" evidence="2">
    <location>
        <begin position="37"/>
        <end position="85"/>
    </location>
</feature>
<dbReference type="Proteomes" id="UP001212411">
    <property type="component" value="Chromosome 1"/>
</dbReference>
<keyword evidence="5" id="KW-1185">Reference proteome</keyword>
<evidence type="ECO:0000256" key="1">
    <source>
        <dbReference type="SAM" id="Coils"/>
    </source>
</evidence>
<organism evidence="4 5">
    <name type="scientific">Schizosaccharomyces osmophilus</name>
    <dbReference type="NCBI Taxonomy" id="2545709"/>
    <lineage>
        <taxon>Eukaryota</taxon>
        <taxon>Fungi</taxon>
        <taxon>Dikarya</taxon>
        <taxon>Ascomycota</taxon>
        <taxon>Taphrinomycotina</taxon>
        <taxon>Schizosaccharomycetes</taxon>
        <taxon>Schizosaccharomycetales</taxon>
        <taxon>Schizosaccharomycetaceae</taxon>
        <taxon>Schizosaccharomyces</taxon>
    </lineage>
</organism>
<dbReference type="GeneID" id="80874493"/>
<feature type="compositionally biased region" description="Polar residues" evidence="2">
    <location>
        <begin position="119"/>
        <end position="134"/>
    </location>
</feature>
<evidence type="ECO:0000313" key="4">
    <source>
        <dbReference type="EMBL" id="WBW71430.1"/>
    </source>
</evidence>
<keyword evidence="1" id="KW-0175">Coiled coil</keyword>
<sequence>MGEDVQDVNQRRAARMRGAERYKVKDVEFSIDPNLLTEMNSSPSNSEHRSLSSTSPGGKNKNTLNGAATGDTQAVNGVDDSQQAHQDIASLLPKKPQGRPEPASSSKREKRGRPRKDQTPNTSARKSDIATTKRQPYAKTESAKKRSKQEAARKLYEPFIQPYRPNEKSPSNQQENEKSLLLEQQQSEQNYEAVHADSSIRAFVSSEAPQERIPSPISSSVHNIHDKDIGREDLPKNVPPVNLPIKTTSAFKELSPPQGTDELVSIELTKLSKNANGKKKLNSFDVIQQLFQELLAEIEPGDPYLLKVKNAFGEHVSVRLLEFIDLLDVNQALYSASRKAAKEKFALQQELSNVRQERLALQNKKKNLRLSYRETSDTSQKLENLDEFLIECESLKRLLDTDDIDSSEDAEIYSLNEFSNALCGERGIYEQLQEFKQLLDTVFRGLSI</sequence>
<dbReference type="RefSeq" id="XP_056035673.1">
    <property type="nucleotide sequence ID" value="XM_056179804.1"/>
</dbReference>